<dbReference type="STRING" id="34027.SAMN05421829_12416"/>
<accession>A0A1N7CG00</accession>
<reference evidence="2" key="1">
    <citation type="submission" date="2017-01" db="EMBL/GenBank/DDBJ databases">
        <authorList>
            <person name="Varghese N."/>
            <person name="Submissions S."/>
        </authorList>
    </citation>
    <scope>NUCLEOTIDE SEQUENCE [LARGE SCALE GENOMIC DNA]</scope>
    <source>
        <strain evidence="2">ATCC 51758</strain>
    </source>
</reference>
<proteinExistence type="predicted"/>
<dbReference type="AlphaFoldDB" id="A0A1N7CG00"/>
<dbReference type="EMBL" id="FTMD01000024">
    <property type="protein sequence ID" value="SIR62548.1"/>
    <property type="molecule type" value="Genomic_DNA"/>
</dbReference>
<protein>
    <submittedName>
        <fullName evidence="1">SIR2-like domain-containing protein</fullName>
    </submittedName>
</protein>
<gene>
    <name evidence="1" type="ORF">SAMN05421829_12416</name>
</gene>
<organism evidence="1 2">
    <name type="scientific">Aromatoleum tolulyticum</name>
    <dbReference type="NCBI Taxonomy" id="34027"/>
    <lineage>
        <taxon>Bacteria</taxon>
        <taxon>Pseudomonadati</taxon>
        <taxon>Pseudomonadota</taxon>
        <taxon>Betaproteobacteria</taxon>
        <taxon>Rhodocyclales</taxon>
        <taxon>Rhodocyclaceae</taxon>
        <taxon>Aromatoleum</taxon>
    </lineage>
</organism>
<keyword evidence="2" id="KW-1185">Reference proteome</keyword>
<dbReference type="Proteomes" id="UP000186819">
    <property type="component" value="Unassembled WGS sequence"/>
</dbReference>
<sequence>MLHLRFFLSSPGDVADERTFAQQVIEQELPKDPLLRGQITCEAMRWDDPAAPVSMPATLSPQDAVNRGLAKPSECDAVIVILWSRLGTRLPDTCTRPDGSPYLSGTEWEYEDALAAKPPPFILVYHRKGKPDFGDPNDPDFDERVQQFRRVKAFFDRFRNPDGSLKGGYAEYDTPQEFRDRLRLDLRAFVEHQLAAGKTDARAPRIKAPPPYGRIVKALNSGMVVPIIGNGISHSGRPPDVRWNPQELRFLPSGAELSLFLADDTEFPSEKERDQLAEVASYYEAFHTRDALHERLRQILAPQAVAGVAIPSLYGFLAEVSRPLLIITSNYDTQIEQAFRAAQRPYDLVVYSELKDLGNAVLWWPHGAAQPQTPAPNELYIDLDTTTVIFKMHGSILPETSEWDSFVITESDYVELLSRIASKSAIPALFATHCRDRNLLFLGYSLRDWSFRTILQSLNRFFAKRSAAAGDDEIQSWAIDDQFSELELKFWQKRGVYPYEVTIDEFVRTLRSRMTP</sequence>
<evidence type="ECO:0000313" key="1">
    <source>
        <dbReference type="EMBL" id="SIR62548.1"/>
    </source>
</evidence>
<evidence type="ECO:0000313" key="2">
    <source>
        <dbReference type="Proteomes" id="UP000186819"/>
    </source>
</evidence>
<dbReference type="Pfam" id="PF13289">
    <property type="entry name" value="SIR2_2"/>
    <property type="match status" value="1"/>
</dbReference>
<dbReference type="SUPFAM" id="SSF52467">
    <property type="entry name" value="DHS-like NAD/FAD-binding domain"/>
    <property type="match status" value="1"/>
</dbReference>
<dbReference type="RefSeq" id="WP_244551792.1">
    <property type="nucleotide sequence ID" value="NZ_FTMD01000024.1"/>
</dbReference>
<name>A0A1N7CG00_9RHOO</name>
<dbReference type="InterPro" id="IPR029035">
    <property type="entry name" value="DHS-like_NAD/FAD-binding_dom"/>
</dbReference>